<name>A0A1F5ID22_9BACT</name>
<proteinExistence type="predicted"/>
<keyword evidence="1" id="KW-0812">Transmembrane</keyword>
<sequence length="87" mass="9990">MPFKSKKKKIRAKERRITLSEEGLALYKSGNTIYEGKEENQKPTTVKKTFESSKNYTFVSGEILRILALASLIIGLQFFLRLSNITF</sequence>
<accession>A0A1F5ID22</accession>
<evidence type="ECO:0000313" key="2">
    <source>
        <dbReference type="EMBL" id="OGE14189.1"/>
    </source>
</evidence>
<comment type="caution">
    <text evidence="2">The sequence shown here is derived from an EMBL/GenBank/DDBJ whole genome shotgun (WGS) entry which is preliminary data.</text>
</comment>
<feature type="transmembrane region" description="Helical" evidence="1">
    <location>
        <begin position="63"/>
        <end position="80"/>
    </location>
</feature>
<reference evidence="2 3" key="1">
    <citation type="journal article" date="2016" name="Nat. Commun.">
        <title>Thousands of microbial genomes shed light on interconnected biogeochemical processes in an aquifer system.</title>
        <authorList>
            <person name="Anantharaman K."/>
            <person name="Brown C.T."/>
            <person name="Hug L.A."/>
            <person name="Sharon I."/>
            <person name="Castelle C.J."/>
            <person name="Probst A.J."/>
            <person name="Thomas B.C."/>
            <person name="Singh A."/>
            <person name="Wilkins M.J."/>
            <person name="Karaoz U."/>
            <person name="Brodie E.L."/>
            <person name="Williams K.H."/>
            <person name="Hubbard S.S."/>
            <person name="Banfield J.F."/>
        </authorList>
    </citation>
    <scope>NUCLEOTIDE SEQUENCE [LARGE SCALE GENOMIC DNA]</scope>
</reference>
<protein>
    <submittedName>
        <fullName evidence="2">Uncharacterized protein</fullName>
    </submittedName>
</protein>
<dbReference type="EMBL" id="MFBY01000005">
    <property type="protein sequence ID" value="OGE14189.1"/>
    <property type="molecule type" value="Genomic_DNA"/>
</dbReference>
<evidence type="ECO:0000256" key="1">
    <source>
        <dbReference type="SAM" id="Phobius"/>
    </source>
</evidence>
<keyword evidence="1" id="KW-1133">Transmembrane helix</keyword>
<dbReference type="AlphaFoldDB" id="A0A1F5ID22"/>
<dbReference type="Proteomes" id="UP000177300">
    <property type="component" value="Unassembled WGS sequence"/>
</dbReference>
<gene>
    <name evidence="2" type="ORF">A3G14_01460</name>
</gene>
<organism evidence="2 3">
    <name type="scientific">Candidatus Curtissbacteria bacterium RIFCSPLOWO2_12_FULL_38_9</name>
    <dbReference type="NCBI Taxonomy" id="1797735"/>
    <lineage>
        <taxon>Bacteria</taxon>
        <taxon>Candidatus Curtissiibacteriota</taxon>
    </lineage>
</organism>
<evidence type="ECO:0000313" key="3">
    <source>
        <dbReference type="Proteomes" id="UP000177300"/>
    </source>
</evidence>
<keyword evidence="1" id="KW-0472">Membrane</keyword>